<name>A0A5J4QK01_9ZZZZ</name>
<evidence type="ECO:0000313" key="1">
    <source>
        <dbReference type="EMBL" id="KAA6322197.1"/>
    </source>
</evidence>
<gene>
    <name evidence="1" type="ORF">EZS27_028229</name>
    <name evidence="2" type="ORF">EZS27_028234</name>
</gene>
<organism evidence="1">
    <name type="scientific">termite gut metagenome</name>
    <dbReference type="NCBI Taxonomy" id="433724"/>
    <lineage>
        <taxon>unclassified sequences</taxon>
        <taxon>metagenomes</taxon>
        <taxon>organismal metagenomes</taxon>
    </lineage>
</organism>
<comment type="caution">
    <text evidence="1">The sequence shown here is derived from an EMBL/GenBank/DDBJ whole genome shotgun (WGS) entry which is preliminary data.</text>
</comment>
<dbReference type="EMBL" id="SNRY01003105">
    <property type="protein sequence ID" value="KAA6322197.1"/>
    <property type="molecule type" value="Genomic_DNA"/>
</dbReference>
<dbReference type="EMBL" id="SNRY01003105">
    <property type="protein sequence ID" value="KAA6322202.1"/>
    <property type="molecule type" value="Genomic_DNA"/>
</dbReference>
<reference evidence="1" key="1">
    <citation type="submission" date="2019-03" db="EMBL/GenBank/DDBJ databases">
        <title>Single cell metagenomics reveals metabolic interactions within the superorganism composed of flagellate Streblomastix strix and complex community of Bacteroidetes bacteria on its surface.</title>
        <authorList>
            <person name="Treitli S.C."/>
            <person name="Kolisko M."/>
            <person name="Husnik F."/>
            <person name="Keeling P."/>
            <person name="Hampl V."/>
        </authorList>
    </citation>
    <scope>NUCLEOTIDE SEQUENCE</scope>
    <source>
        <strain evidence="1">STM</strain>
    </source>
</reference>
<protein>
    <submittedName>
        <fullName evidence="1">Uncharacterized protein</fullName>
    </submittedName>
</protein>
<dbReference type="AlphaFoldDB" id="A0A5J4QK01"/>
<proteinExistence type="predicted"/>
<sequence length="23" mass="2840">MVYIEIIHFIVLIEKRSENSFKM</sequence>
<evidence type="ECO:0000313" key="2">
    <source>
        <dbReference type="EMBL" id="KAA6322202.1"/>
    </source>
</evidence>
<accession>A0A5J4QK01</accession>
<feature type="non-terminal residue" evidence="1">
    <location>
        <position position="23"/>
    </location>
</feature>